<dbReference type="AlphaFoldDB" id="A0A0N9Y6Z2"/>
<gene>
    <name evidence="2" type="ORF">XA26_12940</name>
</gene>
<dbReference type="PATRIC" id="fig|1766.6.peg.1280"/>
<keyword evidence="3" id="KW-1185">Reference proteome</keyword>
<dbReference type="EMBL" id="CP011269">
    <property type="protein sequence ID" value="ALI25146.1"/>
    <property type="molecule type" value="Genomic_DNA"/>
</dbReference>
<evidence type="ECO:0000313" key="2">
    <source>
        <dbReference type="EMBL" id="ALI25146.1"/>
    </source>
</evidence>
<proteinExistence type="predicted"/>
<feature type="transmembrane region" description="Helical" evidence="1">
    <location>
        <begin position="100"/>
        <end position="120"/>
    </location>
</feature>
<evidence type="ECO:0000313" key="3">
    <source>
        <dbReference type="Proteomes" id="UP000057134"/>
    </source>
</evidence>
<accession>A0A0N9Y6Z2</accession>
<dbReference type="KEGG" id="mft:XA26_12940"/>
<evidence type="ECO:0000256" key="1">
    <source>
        <dbReference type="SAM" id="Phobius"/>
    </source>
</evidence>
<keyword evidence="1" id="KW-1133">Transmembrane helix</keyword>
<protein>
    <submittedName>
        <fullName evidence="2">Uncharacterized protein</fullName>
    </submittedName>
</protein>
<keyword evidence="1" id="KW-0472">Membrane</keyword>
<dbReference type="Proteomes" id="UP000057134">
    <property type="component" value="Chromosome"/>
</dbReference>
<reference evidence="2 3" key="1">
    <citation type="journal article" date="2015" name="MBio">
        <title>Enzymatic Degradation of Phenazines Can Generate Energy and Protect Sensitive Organisms from Toxicity.</title>
        <authorList>
            <person name="Costa K.C."/>
            <person name="Bergkessel M."/>
            <person name="Saunders S."/>
            <person name="Korlach J."/>
            <person name="Newman D.K."/>
        </authorList>
    </citation>
    <scope>NUCLEOTIDE SEQUENCE [LARGE SCALE GENOMIC DNA]</scope>
    <source>
        <strain evidence="2 3">CT6</strain>
    </source>
</reference>
<keyword evidence="1" id="KW-0812">Transmembrane</keyword>
<name>A0A0N9Y6Z2_MYCFO</name>
<dbReference type="RefSeq" id="WP_235627245.1">
    <property type="nucleotide sequence ID" value="NZ_CP011269.1"/>
</dbReference>
<organism evidence="2 3">
    <name type="scientific">Mycolicibacterium fortuitum</name>
    <name type="common">Mycobacterium fortuitum</name>
    <dbReference type="NCBI Taxonomy" id="1766"/>
    <lineage>
        <taxon>Bacteria</taxon>
        <taxon>Bacillati</taxon>
        <taxon>Actinomycetota</taxon>
        <taxon>Actinomycetes</taxon>
        <taxon>Mycobacteriales</taxon>
        <taxon>Mycobacteriaceae</taxon>
        <taxon>Mycolicibacterium</taxon>
    </lineage>
</organism>
<sequence length="151" mass="15851">MTSTQSSPLIRTFFALRFATGAAAWLAPNKTGRLIGLNAGRDQPFTTQLFGSRELTLALAITDSGSPQLQKRALQMGLLTDLLDVIAAARGIRARTLSPTGAVIAGGGAALFAGLGIAALRRDGRFHRVVVGRRIGGRGAGTTPRLKRQKS</sequence>